<feature type="region of interest" description="Disordered" evidence="1">
    <location>
        <begin position="1"/>
        <end position="25"/>
    </location>
</feature>
<dbReference type="Proteomes" id="UP001569904">
    <property type="component" value="Unassembled WGS sequence"/>
</dbReference>
<reference evidence="2 3" key="1">
    <citation type="submission" date="2023-11" db="EMBL/GenBank/DDBJ databases">
        <title>Actinomadura monticuli sp. nov., isolated from volcanic ash.</title>
        <authorList>
            <person name="Lee S.D."/>
            <person name="Yang H."/>
            <person name="Kim I.S."/>
        </authorList>
    </citation>
    <scope>NUCLEOTIDE SEQUENCE [LARGE SCALE GENOMIC DNA]</scope>
    <source>
        <strain evidence="2 3">DSM 45346</strain>
    </source>
</reference>
<sequence>MAPQTPARRTRPRWTRRARGPSPSLTARHGIAFALNPCASLLRLYAEAGPVAVVGTRRRPFVHLVCPGVTPTSVTAMRPRGGLPVGVLRPGG</sequence>
<dbReference type="EMBL" id="JAXCEH010000033">
    <property type="protein sequence ID" value="MFA1558595.1"/>
    <property type="molecule type" value="Genomic_DNA"/>
</dbReference>
<evidence type="ECO:0000313" key="2">
    <source>
        <dbReference type="EMBL" id="MFA1558595.1"/>
    </source>
</evidence>
<keyword evidence="3" id="KW-1185">Reference proteome</keyword>
<name>A0ABV4R6N8_9ACTN</name>
<protein>
    <submittedName>
        <fullName evidence="2">Uncharacterized protein</fullName>
    </submittedName>
</protein>
<evidence type="ECO:0000256" key="1">
    <source>
        <dbReference type="SAM" id="MobiDB-lite"/>
    </source>
</evidence>
<gene>
    <name evidence="2" type="ORF">SM436_33305</name>
</gene>
<comment type="caution">
    <text evidence="2">The sequence shown here is derived from an EMBL/GenBank/DDBJ whole genome shotgun (WGS) entry which is preliminary data.</text>
</comment>
<organism evidence="2 3">
    <name type="scientific">Actinomadura chokoriensis</name>
    <dbReference type="NCBI Taxonomy" id="454156"/>
    <lineage>
        <taxon>Bacteria</taxon>
        <taxon>Bacillati</taxon>
        <taxon>Actinomycetota</taxon>
        <taxon>Actinomycetes</taxon>
        <taxon>Streptosporangiales</taxon>
        <taxon>Thermomonosporaceae</taxon>
        <taxon>Actinomadura</taxon>
    </lineage>
</organism>
<accession>A0ABV4R6N8</accession>
<evidence type="ECO:0000313" key="3">
    <source>
        <dbReference type="Proteomes" id="UP001569904"/>
    </source>
</evidence>
<dbReference type="RefSeq" id="WP_371945616.1">
    <property type="nucleotide sequence ID" value="NZ_JAXCEH010000033.1"/>
</dbReference>
<feature type="compositionally biased region" description="Basic residues" evidence="1">
    <location>
        <begin position="8"/>
        <end position="19"/>
    </location>
</feature>
<proteinExistence type="predicted"/>